<proteinExistence type="predicted"/>
<reference evidence="3" key="1">
    <citation type="journal article" date="2019" name="Int. J. Syst. Evol. Microbiol.">
        <title>The Global Catalogue of Microorganisms (GCM) 10K type strain sequencing project: providing services to taxonomists for standard genome sequencing and annotation.</title>
        <authorList>
            <consortium name="The Broad Institute Genomics Platform"/>
            <consortium name="The Broad Institute Genome Sequencing Center for Infectious Disease"/>
            <person name="Wu L."/>
            <person name="Ma J."/>
        </authorList>
    </citation>
    <scope>NUCLEOTIDE SEQUENCE [LARGE SCALE GENOMIC DNA]</scope>
    <source>
        <strain evidence="3">JCM 14307</strain>
    </source>
</reference>
<evidence type="ECO:0000256" key="1">
    <source>
        <dbReference type="SAM" id="MobiDB-lite"/>
    </source>
</evidence>
<gene>
    <name evidence="2" type="ORF">GCM10009745_44660</name>
</gene>
<comment type="caution">
    <text evidence="2">The sequence shown here is derived from an EMBL/GenBank/DDBJ whole genome shotgun (WGS) entry which is preliminary data.</text>
</comment>
<evidence type="ECO:0000313" key="2">
    <source>
        <dbReference type="EMBL" id="GAA1694170.1"/>
    </source>
</evidence>
<feature type="region of interest" description="Disordered" evidence="1">
    <location>
        <begin position="1"/>
        <end position="31"/>
    </location>
</feature>
<accession>A0ABN2HV98</accession>
<evidence type="ECO:0000313" key="3">
    <source>
        <dbReference type="Proteomes" id="UP001500280"/>
    </source>
</evidence>
<dbReference type="EMBL" id="BAAANF010000016">
    <property type="protein sequence ID" value="GAA1694170.1"/>
    <property type="molecule type" value="Genomic_DNA"/>
</dbReference>
<sequence length="85" mass="8717">MLYGAAGERYPTESAGRAPRSWGKRGGGPARTGLGSWVARAALTNRPWGQPIKWGGPAGMSGVGGFAYYVDDFAEEVQAGSGVAG</sequence>
<dbReference type="Proteomes" id="UP001500280">
    <property type="component" value="Unassembled WGS sequence"/>
</dbReference>
<keyword evidence="3" id="KW-1185">Reference proteome</keyword>
<name>A0ABN2HV98_9ACTN</name>
<organism evidence="2 3">
    <name type="scientific">Kribbella yunnanensis</name>
    <dbReference type="NCBI Taxonomy" id="190194"/>
    <lineage>
        <taxon>Bacteria</taxon>
        <taxon>Bacillati</taxon>
        <taxon>Actinomycetota</taxon>
        <taxon>Actinomycetes</taxon>
        <taxon>Propionibacteriales</taxon>
        <taxon>Kribbellaceae</taxon>
        <taxon>Kribbella</taxon>
    </lineage>
</organism>
<protein>
    <submittedName>
        <fullName evidence="2">Uncharacterized protein</fullName>
    </submittedName>
</protein>